<dbReference type="EMBL" id="BMIP01000014">
    <property type="protein sequence ID" value="GGD83788.1"/>
    <property type="molecule type" value="Genomic_DNA"/>
</dbReference>
<evidence type="ECO:0000313" key="2">
    <source>
        <dbReference type="Proteomes" id="UP000612349"/>
    </source>
</evidence>
<dbReference type="Gene3D" id="3.40.50.300">
    <property type="entry name" value="P-loop containing nucleotide triphosphate hydrolases"/>
    <property type="match status" value="1"/>
</dbReference>
<name>A0A916ZB23_9SPHN</name>
<dbReference type="SUPFAM" id="SSF52540">
    <property type="entry name" value="P-loop containing nucleoside triphosphate hydrolases"/>
    <property type="match status" value="1"/>
</dbReference>
<protein>
    <submittedName>
        <fullName evidence="1">Sulfotransferase family protein</fullName>
    </submittedName>
</protein>
<sequence>MRRNTFLVTGTPRSGTTVVGDILGLAPSTVTLYEPMNGDSGDRSVDRYFEIPGAHGYSKKSFADLVSRVSRLDLKLRPGNFAHETGLRKLAKKIIGGRSRHSLRMAKLQPTAQNVIWKDPIAPFAARAFIECTGQPVVATFRPPHAVVASLKRLNWTYNIQEIDDGLKGKYLSRNPMRSPDDVVEGGAALWAMVYGELMELHEAYPDKVHFVSTEDLIDDALPVFERLFDDLSLEMTDKIREKIVARFTPKDAPETPNGHPHSRNRDIRQANEYWRKILTDNEIEVVNDRVGTIREFYDTRAFA</sequence>
<dbReference type="RefSeq" id="WP_172808072.1">
    <property type="nucleotide sequence ID" value="NZ_BMIP01000014.1"/>
</dbReference>
<dbReference type="Proteomes" id="UP000612349">
    <property type="component" value="Unassembled WGS sequence"/>
</dbReference>
<proteinExistence type="predicted"/>
<dbReference type="InterPro" id="IPR027417">
    <property type="entry name" value="P-loop_NTPase"/>
</dbReference>
<organism evidence="1 2">
    <name type="scientific">Croceicoccus mobilis</name>
    <dbReference type="NCBI Taxonomy" id="1703339"/>
    <lineage>
        <taxon>Bacteria</taxon>
        <taxon>Pseudomonadati</taxon>
        <taxon>Pseudomonadota</taxon>
        <taxon>Alphaproteobacteria</taxon>
        <taxon>Sphingomonadales</taxon>
        <taxon>Erythrobacteraceae</taxon>
        <taxon>Croceicoccus</taxon>
    </lineage>
</organism>
<accession>A0A916ZB23</accession>
<evidence type="ECO:0000313" key="1">
    <source>
        <dbReference type="EMBL" id="GGD83788.1"/>
    </source>
</evidence>
<comment type="caution">
    <text evidence="1">The sequence shown here is derived from an EMBL/GenBank/DDBJ whole genome shotgun (WGS) entry which is preliminary data.</text>
</comment>
<reference evidence="1" key="2">
    <citation type="submission" date="2020-09" db="EMBL/GenBank/DDBJ databases">
        <authorList>
            <person name="Sun Q."/>
            <person name="Zhou Y."/>
        </authorList>
    </citation>
    <scope>NUCLEOTIDE SEQUENCE</scope>
    <source>
        <strain evidence="1">CGMCC 1.15360</strain>
    </source>
</reference>
<keyword evidence="2" id="KW-1185">Reference proteome</keyword>
<gene>
    <name evidence="1" type="ORF">GCM10010990_37370</name>
</gene>
<reference evidence="1" key="1">
    <citation type="journal article" date="2014" name="Int. J. Syst. Evol. Microbiol.">
        <title>Complete genome sequence of Corynebacterium casei LMG S-19264T (=DSM 44701T), isolated from a smear-ripened cheese.</title>
        <authorList>
            <consortium name="US DOE Joint Genome Institute (JGI-PGF)"/>
            <person name="Walter F."/>
            <person name="Albersmeier A."/>
            <person name="Kalinowski J."/>
            <person name="Ruckert C."/>
        </authorList>
    </citation>
    <scope>NUCLEOTIDE SEQUENCE</scope>
    <source>
        <strain evidence="1">CGMCC 1.15360</strain>
    </source>
</reference>
<dbReference type="AlphaFoldDB" id="A0A916ZB23"/>